<feature type="domain" description="HTH cro/C1-type" evidence="1">
    <location>
        <begin position="7"/>
        <end position="61"/>
    </location>
</feature>
<dbReference type="SUPFAM" id="SSF47413">
    <property type="entry name" value="lambda repressor-like DNA-binding domains"/>
    <property type="match status" value="1"/>
</dbReference>
<dbReference type="SMART" id="SM00530">
    <property type="entry name" value="HTH_XRE"/>
    <property type="match status" value="1"/>
</dbReference>
<proteinExistence type="predicted"/>
<comment type="caution">
    <text evidence="2">The sequence shown here is derived from an EMBL/GenBank/DDBJ whole genome shotgun (WGS) entry which is preliminary data.</text>
</comment>
<dbReference type="InterPro" id="IPR001387">
    <property type="entry name" value="Cro/C1-type_HTH"/>
</dbReference>
<reference evidence="3" key="1">
    <citation type="journal article" date="2019" name="Int. J. Syst. Evol. Microbiol.">
        <title>The Global Catalogue of Microorganisms (GCM) 10K type strain sequencing project: providing services to taxonomists for standard genome sequencing and annotation.</title>
        <authorList>
            <consortium name="The Broad Institute Genomics Platform"/>
            <consortium name="The Broad Institute Genome Sequencing Center for Infectious Disease"/>
            <person name="Wu L."/>
            <person name="Ma J."/>
        </authorList>
    </citation>
    <scope>NUCLEOTIDE SEQUENCE [LARGE SCALE GENOMIC DNA]</scope>
    <source>
        <strain evidence="3">CCUG 56401</strain>
    </source>
</reference>
<evidence type="ECO:0000313" key="2">
    <source>
        <dbReference type="EMBL" id="MFD0921866.1"/>
    </source>
</evidence>
<protein>
    <submittedName>
        <fullName evidence="2">Helix-turn-helix domain-containing protein</fullName>
    </submittedName>
</protein>
<accession>A0ABW3FZ48</accession>
<dbReference type="CDD" id="cd00093">
    <property type="entry name" value="HTH_XRE"/>
    <property type="match status" value="1"/>
</dbReference>
<keyword evidence="3" id="KW-1185">Reference proteome</keyword>
<dbReference type="Proteomes" id="UP001597018">
    <property type="component" value="Unassembled WGS sequence"/>
</dbReference>
<evidence type="ECO:0000259" key="1">
    <source>
        <dbReference type="PROSITE" id="PS50943"/>
    </source>
</evidence>
<dbReference type="RefSeq" id="WP_345601802.1">
    <property type="nucleotide sequence ID" value="NZ_BAABLT010000051.1"/>
</dbReference>
<dbReference type="EMBL" id="JBHTIW010000016">
    <property type="protein sequence ID" value="MFD0921866.1"/>
    <property type="molecule type" value="Genomic_DNA"/>
</dbReference>
<gene>
    <name evidence="2" type="ORF">ACFQ16_19155</name>
</gene>
<dbReference type="PROSITE" id="PS50943">
    <property type="entry name" value="HTH_CROC1"/>
    <property type="match status" value="1"/>
</dbReference>
<dbReference type="Gene3D" id="1.10.260.40">
    <property type="entry name" value="lambda repressor-like DNA-binding domains"/>
    <property type="match status" value="1"/>
</dbReference>
<organism evidence="2 3">
    <name type="scientific">Saccharopolyspora rosea</name>
    <dbReference type="NCBI Taxonomy" id="524884"/>
    <lineage>
        <taxon>Bacteria</taxon>
        <taxon>Bacillati</taxon>
        <taxon>Actinomycetota</taxon>
        <taxon>Actinomycetes</taxon>
        <taxon>Pseudonocardiales</taxon>
        <taxon>Pseudonocardiaceae</taxon>
        <taxon>Saccharopolyspora</taxon>
    </lineage>
</organism>
<dbReference type="SUPFAM" id="SSF48452">
    <property type="entry name" value="TPR-like"/>
    <property type="match status" value="1"/>
</dbReference>
<evidence type="ECO:0000313" key="3">
    <source>
        <dbReference type="Proteomes" id="UP001597018"/>
    </source>
</evidence>
<dbReference type="InterPro" id="IPR011990">
    <property type="entry name" value="TPR-like_helical_dom_sf"/>
</dbReference>
<dbReference type="Pfam" id="PF13560">
    <property type="entry name" value="HTH_31"/>
    <property type="match status" value="1"/>
</dbReference>
<sequence>MTTGADLRAARDTGGLSLARMAQRTHFTKSYLSMVETGKRPLPADVIAAYEQVLGVPLANAPGDPVRLAHEWLVAESPLAVQTRSGRRVGDSLAATLETRVVELRHLDDVVSSHDLLPAVSKELDEARSLVRSSTYSDRTRKRLYTAVGELAQLAGWVASDTGRFADAQRFYLAGVGAANEARDRALGAQLLSSLSYQIATIGDPRDAALIARTAAMGAHAATPAVRALLLERVAWASAKARDAEATWRALDEVDDAFEERGVDEPEWVYWLNRCEIDVMAGRCMIELGRPGEAEPLPSAAIESYPPEHAREVALYLSWLAESHARAGDLDAARYALARAQSYAVSLPSARVDQRLQVVQQLL</sequence>
<dbReference type="InterPro" id="IPR010982">
    <property type="entry name" value="Lambda_DNA-bd_dom_sf"/>
</dbReference>
<name>A0ABW3FZ48_9PSEU</name>